<proteinExistence type="predicted"/>
<evidence type="ECO:0000313" key="2">
    <source>
        <dbReference type="EMBL" id="MBI3015941.1"/>
    </source>
</evidence>
<gene>
    <name evidence="2" type="ORF">HYY65_12995</name>
</gene>
<evidence type="ECO:0000313" key="3">
    <source>
        <dbReference type="Proteomes" id="UP000741360"/>
    </source>
</evidence>
<accession>A0A932M2I3</accession>
<dbReference type="Proteomes" id="UP000741360">
    <property type="component" value="Unassembled WGS sequence"/>
</dbReference>
<feature type="coiled-coil region" evidence="1">
    <location>
        <begin position="23"/>
        <end position="50"/>
    </location>
</feature>
<name>A0A932M2I3_UNCTE</name>
<protein>
    <submittedName>
        <fullName evidence="2">Uncharacterized protein</fullName>
    </submittedName>
</protein>
<sequence length="66" mass="7624">MSKFTTVKISKEEAEEALALTGAENKTQAIRLLLSEKRRLEKQRRLLAKAGRIAIEYVRPQDRGRR</sequence>
<dbReference type="AlphaFoldDB" id="A0A932M2I3"/>
<dbReference type="EMBL" id="JACPSX010000248">
    <property type="protein sequence ID" value="MBI3015941.1"/>
    <property type="molecule type" value="Genomic_DNA"/>
</dbReference>
<reference evidence="2" key="1">
    <citation type="submission" date="2020-07" db="EMBL/GenBank/DDBJ databases">
        <title>Huge and variable diversity of episymbiotic CPR bacteria and DPANN archaea in groundwater ecosystems.</title>
        <authorList>
            <person name="He C.Y."/>
            <person name="Keren R."/>
            <person name="Whittaker M."/>
            <person name="Farag I.F."/>
            <person name="Doudna J."/>
            <person name="Cate J.H.D."/>
            <person name="Banfield J.F."/>
        </authorList>
    </citation>
    <scope>NUCLEOTIDE SEQUENCE</scope>
    <source>
        <strain evidence="2">NC_groundwater_717_Ag_S-0.2um_59_8</strain>
    </source>
</reference>
<evidence type="ECO:0000256" key="1">
    <source>
        <dbReference type="SAM" id="Coils"/>
    </source>
</evidence>
<organism evidence="2 3">
    <name type="scientific">Tectimicrobiota bacterium</name>
    <dbReference type="NCBI Taxonomy" id="2528274"/>
    <lineage>
        <taxon>Bacteria</taxon>
        <taxon>Pseudomonadati</taxon>
        <taxon>Nitrospinota/Tectimicrobiota group</taxon>
        <taxon>Candidatus Tectimicrobiota</taxon>
    </lineage>
</organism>
<keyword evidence="1" id="KW-0175">Coiled coil</keyword>
<comment type="caution">
    <text evidence="2">The sequence shown here is derived from an EMBL/GenBank/DDBJ whole genome shotgun (WGS) entry which is preliminary data.</text>
</comment>